<keyword evidence="1" id="KW-0614">Plasmid</keyword>
<organism evidence="1 2">
    <name type="scientific">Roseibium porphyridii</name>
    <dbReference type="NCBI Taxonomy" id="2866279"/>
    <lineage>
        <taxon>Bacteria</taxon>
        <taxon>Pseudomonadati</taxon>
        <taxon>Pseudomonadota</taxon>
        <taxon>Alphaproteobacteria</taxon>
        <taxon>Hyphomicrobiales</taxon>
        <taxon>Stappiaceae</taxon>
        <taxon>Roseibium</taxon>
    </lineage>
</organism>
<dbReference type="RefSeq" id="WP_265684734.1">
    <property type="nucleotide sequence ID" value="NZ_CP120865.1"/>
</dbReference>
<name>A0ABY8FFK4_9HYPH</name>
<dbReference type="Proteomes" id="UP001209803">
    <property type="component" value="Plasmid unnamed2"/>
</dbReference>
<protein>
    <submittedName>
        <fullName evidence="1">Uncharacterized protein</fullName>
    </submittedName>
</protein>
<evidence type="ECO:0000313" key="1">
    <source>
        <dbReference type="EMBL" id="WFE92640.1"/>
    </source>
</evidence>
<reference evidence="1 2" key="1">
    <citation type="submission" date="2023-03" db="EMBL/GenBank/DDBJ databases">
        <title>Roseibium porphyridii sp. nov. and Roseibium rhodosorbium sp. nov. isolated from marine algae, Porphyridium cruentum and Rhodosorus marinus, respectively.</title>
        <authorList>
            <person name="Lee M.W."/>
            <person name="Choi B.J."/>
            <person name="Lee J.K."/>
            <person name="Choi D.G."/>
            <person name="Baek J.H."/>
            <person name="Bayburt H."/>
            <person name="Kim J.M."/>
            <person name="Han D.M."/>
            <person name="Kim K.H."/>
            <person name="Jeon C.O."/>
        </authorList>
    </citation>
    <scope>NUCLEOTIDE SEQUENCE [LARGE SCALE GENOMIC DNA]</scope>
    <source>
        <strain evidence="1 2">KMA01</strain>
        <plasmid evidence="1 2">unnamed2</plasmid>
    </source>
</reference>
<accession>A0ABY8FFK4</accession>
<gene>
    <name evidence="1" type="ORF">K1718_27460</name>
</gene>
<proteinExistence type="predicted"/>
<sequence length="128" mass="14061">MSDKITHKFDFGIAPFTIPNFRNGAGSSYLLGLNPPASFDNHGNQHIGDFLVCAGKHVLPFESDAQDKVFKAVEIASMGKDPKRTEKATSKFLGMTTDGTLEFEYDLGELPSPLQTLCQQHNSGEIER</sequence>
<geneLocation type="plasmid" evidence="1 2">
    <name>unnamed2</name>
</geneLocation>
<evidence type="ECO:0000313" key="2">
    <source>
        <dbReference type="Proteomes" id="UP001209803"/>
    </source>
</evidence>
<dbReference type="EMBL" id="CP120865">
    <property type="protein sequence ID" value="WFE92640.1"/>
    <property type="molecule type" value="Genomic_DNA"/>
</dbReference>
<keyword evidence="2" id="KW-1185">Reference proteome</keyword>